<evidence type="ECO:0000259" key="5">
    <source>
        <dbReference type="PROSITE" id="PS51898"/>
    </source>
</evidence>
<dbReference type="Pfam" id="PF22022">
    <property type="entry name" value="Phage_int_M"/>
    <property type="match status" value="1"/>
</dbReference>
<protein>
    <submittedName>
        <fullName evidence="6">Site-specific integrase</fullName>
    </submittedName>
</protein>
<dbReference type="PROSITE" id="PS51898">
    <property type="entry name" value="TYR_RECOMBINASE"/>
    <property type="match status" value="1"/>
</dbReference>
<dbReference type="PANTHER" id="PTHR30629:SF2">
    <property type="entry name" value="PROPHAGE INTEGRASE INTS-RELATED"/>
    <property type="match status" value="1"/>
</dbReference>
<dbReference type="PANTHER" id="PTHR30629">
    <property type="entry name" value="PROPHAGE INTEGRASE"/>
    <property type="match status" value="1"/>
</dbReference>
<dbReference type="GO" id="GO:0015074">
    <property type="term" value="P:DNA integration"/>
    <property type="evidence" value="ECO:0007669"/>
    <property type="project" value="UniProtKB-KW"/>
</dbReference>
<feature type="domain" description="Tyr recombinase" evidence="5">
    <location>
        <begin position="225"/>
        <end position="417"/>
    </location>
</feature>
<evidence type="ECO:0000256" key="2">
    <source>
        <dbReference type="ARBA" id="ARBA00022908"/>
    </source>
</evidence>
<dbReference type="InterPro" id="IPR025166">
    <property type="entry name" value="Integrase_DNA_bind_dom"/>
</dbReference>
<evidence type="ECO:0000313" key="7">
    <source>
        <dbReference type="Proteomes" id="UP000460715"/>
    </source>
</evidence>
<dbReference type="GO" id="GO:0006310">
    <property type="term" value="P:DNA recombination"/>
    <property type="evidence" value="ECO:0007669"/>
    <property type="project" value="UniProtKB-KW"/>
</dbReference>
<gene>
    <name evidence="6" type="ORF">E0493_11200</name>
</gene>
<dbReference type="InterPro" id="IPR011010">
    <property type="entry name" value="DNA_brk_join_enz"/>
</dbReference>
<dbReference type="CDD" id="cd00801">
    <property type="entry name" value="INT_P4_C"/>
    <property type="match status" value="1"/>
</dbReference>
<sequence>MGELTATGLKAKLATLGKSPLQAPVRIGDGSGLHLLVKANQTSGGAWVLRYSYGGKRRDMGLGTYPAVGLADARAAAEEARKLLRSNTDPLAARGAEKAAQARAAAEAEIKATTFREAALATVAAKRDGWSNPKHAAQWLATLEQHAFPQLGEMPIAAVDVPAVLRVLRPIWPKIPETASRLRQRIEAVLDLARVRGWRSGENPARWRGLLSEELPPSRRVKRVEHRPALSWQQMPAFWTALSNVDGMGAAALRFAILTAARTGEVRGMTWREVDMEASLWTVPSGRMKARRTHRVPLSAAAIEVLRAVQPERPRSDHLIFSGGDNVMLSDMTVSAVLRRMNEPAEGENPEGPPRWRDHEGRAIVPHGFRSTFRDWAGETREEGRDVIERALAHTVKDKVEAAYARSDLLEKRRPLMEAWGKWCLQPAGIAEVRSAELERSDGKRRKAA</sequence>
<organism evidence="6 7">
    <name type="scientific">Teichococcus coralli</name>
    <dbReference type="NCBI Taxonomy" id="2545983"/>
    <lineage>
        <taxon>Bacteria</taxon>
        <taxon>Pseudomonadati</taxon>
        <taxon>Pseudomonadota</taxon>
        <taxon>Alphaproteobacteria</taxon>
        <taxon>Acetobacterales</taxon>
        <taxon>Roseomonadaceae</taxon>
        <taxon>Roseomonas</taxon>
    </lineage>
</organism>
<dbReference type="InterPro" id="IPR002104">
    <property type="entry name" value="Integrase_catalytic"/>
</dbReference>
<dbReference type="AlphaFoldDB" id="A0A845B9Q6"/>
<evidence type="ECO:0000256" key="4">
    <source>
        <dbReference type="ARBA" id="ARBA00023172"/>
    </source>
</evidence>
<dbReference type="GO" id="GO:0003677">
    <property type="term" value="F:DNA binding"/>
    <property type="evidence" value="ECO:0007669"/>
    <property type="project" value="UniProtKB-KW"/>
</dbReference>
<dbReference type="InterPro" id="IPR013762">
    <property type="entry name" value="Integrase-like_cat_sf"/>
</dbReference>
<evidence type="ECO:0000256" key="1">
    <source>
        <dbReference type="ARBA" id="ARBA00008857"/>
    </source>
</evidence>
<reference evidence="6 7" key="1">
    <citation type="submission" date="2019-03" db="EMBL/GenBank/DDBJ databases">
        <title>Roseomonas sp. a novel Roseomonas species isolated from Sea whip Gorgonian.</title>
        <authorList>
            <person name="Li F."/>
            <person name="Pan X."/>
            <person name="Huang S."/>
            <person name="Li Z."/>
            <person name="Meng B."/>
        </authorList>
    </citation>
    <scope>NUCLEOTIDE SEQUENCE [LARGE SCALE GENOMIC DNA]</scope>
    <source>
        <strain evidence="6 7">M0104</strain>
    </source>
</reference>
<dbReference type="Gene3D" id="1.10.150.130">
    <property type="match status" value="1"/>
</dbReference>
<dbReference type="SUPFAM" id="SSF56349">
    <property type="entry name" value="DNA breaking-rejoining enzymes"/>
    <property type="match status" value="1"/>
</dbReference>
<dbReference type="Gene3D" id="3.30.160.390">
    <property type="entry name" value="Integrase, DNA-binding domain"/>
    <property type="match status" value="1"/>
</dbReference>
<dbReference type="InterPro" id="IPR038488">
    <property type="entry name" value="Integrase_DNA-bd_sf"/>
</dbReference>
<name>A0A845B9Q6_9PROT</name>
<dbReference type="EMBL" id="SNVJ01000008">
    <property type="protein sequence ID" value="MXP63911.1"/>
    <property type="molecule type" value="Genomic_DNA"/>
</dbReference>
<dbReference type="Proteomes" id="UP000460715">
    <property type="component" value="Unassembled WGS sequence"/>
</dbReference>
<accession>A0A845B9Q6</accession>
<dbReference type="Gene3D" id="1.10.443.10">
    <property type="entry name" value="Intergrase catalytic core"/>
    <property type="match status" value="1"/>
</dbReference>
<proteinExistence type="inferred from homology"/>
<keyword evidence="4" id="KW-0233">DNA recombination</keyword>
<dbReference type="InterPro" id="IPR053876">
    <property type="entry name" value="Phage_int_M"/>
</dbReference>
<dbReference type="Pfam" id="PF13356">
    <property type="entry name" value="Arm-DNA-bind_3"/>
    <property type="match status" value="1"/>
</dbReference>
<dbReference type="OrthoDB" id="7298605at2"/>
<evidence type="ECO:0000313" key="6">
    <source>
        <dbReference type="EMBL" id="MXP63911.1"/>
    </source>
</evidence>
<evidence type="ECO:0000256" key="3">
    <source>
        <dbReference type="ARBA" id="ARBA00023125"/>
    </source>
</evidence>
<comment type="similarity">
    <text evidence="1">Belongs to the 'phage' integrase family.</text>
</comment>
<dbReference type="Pfam" id="PF00589">
    <property type="entry name" value="Phage_integrase"/>
    <property type="match status" value="1"/>
</dbReference>
<keyword evidence="7" id="KW-1185">Reference proteome</keyword>
<dbReference type="InterPro" id="IPR010998">
    <property type="entry name" value="Integrase_recombinase_N"/>
</dbReference>
<dbReference type="InterPro" id="IPR050808">
    <property type="entry name" value="Phage_Integrase"/>
</dbReference>
<dbReference type="RefSeq" id="WP_160937035.1">
    <property type="nucleotide sequence ID" value="NZ_SNVJ01000008.1"/>
</dbReference>
<comment type="caution">
    <text evidence="6">The sequence shown here is derived from an EMBL/GenBank/DDBJ whole genome shotgun (WGS) entry which is preliminary data.</text>
</comment>
<keyword evidence="2" id="KW-0229">DNA integration</keyword>
<keyword evidence="3" id="KW-0238">DNA-binding</keyword>